<evidence type="ECO:0000256" key="2">
    <source>
        <dbReference type="ARBA" id="ARBA00022741"/>
    </source>
</evidence>
<dbReference type="Proteomes" id="UP000184604">
    <property type="component" value="Chromosome"/>
</dbReference>
<organism evidence="8 9">
    <name type="scientific">Clostridium kluyveri</name>
    <dbReference type="NCBI Taxonomy" id="1534"/>
    <lineage>
        <taxon>Bacteria</taxon>
        <taxon>Bacillati</taxon>
        <taxon>Bacillota</taxon>
        <taxon>Clostridia</taxon>
        <taxon>Eubacteriales</taxon>
        <taxon>Clostridiaceae</taxon>
        <taxon>Clostridium</taxon>
    </lineage>
</organism>
<comment type="similarity">
    <text evidence="6">Belongs to the amidase family. GatA subfamily.</text>
</comment>
<comment type="function">
    <text evidence="5 6">Allows the formation of correctly charged Gln-tRNA(Gln) through the transamidation of misacylated Glu-tRNA(Gln) in organisms which lack glutaminyl-tRNA synthetase. The reaction takes place in the presence of glutamine and ATP through an activated gamma-phospho-Glu-tRNA(Gln).</text>
</comment>
<dbReference type="GO" id="GO:0006412">
    <property type="term" value="P:translation"/>
    <property type="evidence" value="ECO:0007669"/>
    <property type="project" value="UniProtKB-UniRule"/>
</dbReference>
<evidence type="ECO:0000256" key="6">
    <source>
        <dbReference type="HAMAP-Rule" id="MF_00120"/>
    </source>
</evidence>
<dbReference type="Gene3D" id="3.90.1300.10">
    <property type="entry name" value="Amidase signature (AS) domain"/>
    <property type="match status" value="1"/>
</dbReference>
<dbReference type="EMBL" id="CP018335">
    <property type="protein sequence ID" value="APM40766.1"/>
    <property type="molecule type" value="Genomic_DNA"/>
</dbReference>
<evidence type="ECO:0000259" key="7">
    <source>
        <dbReference type="Pfam" id="PF01425"/>
    </source>
</evidence>
<evidence type="ECO:0000256" key="4">
    <source>
        <dbReference type="ARBA" id="ARBA00022917"/>
    </source>
</evidence>
<dbReference type="PANTHER" id="PTHR11895">
    <property type="entry name" value="TRANSAMIDASE"/>
    <property type="match status" value="1"/>
</dbReference>
<dbReference type="EC" id="6.3.5.7" evidence="6"/>
<dbReference type="GO" id="GO:0030956">
    <property type="term" value="C:glutamyl-tRNA(Gln) amidotransferase complex"/>
    <property type="evidence" value="ECO:0007669"/>
    <property type="project" value="InterPro"/>
</dbReference>
<dbReference type="GO" id="GO:0016740">
    <property type="term" value="F:transferase activity"/>
    <property type="evidence" value="ECO:0007669"/>
    <property type="project" value="UniProtKB-KW"/>
</dbReference>
<keyword evidence="2 6" id="KW-0547">Nucleotide-binding</keyword>
<dbReference type="GO" id="GO:0050567">
    <property type="term" value="F:glutaminyl-tRNA synthase (glutamine-hydrolyzing) activity"/>
    <property type="evidence" value="ECO:0007669"/>
    <property type="project" value="UniProtKB-UniRule"/>
</dbReference>
<reference evidence="8 9" key="1">
    <citation type="submission" date="2016-12" db="EMBL/GenBank/DDBJ databases">
        <title>Complete genome sequence of Clostridium kluyveri JZZ isolated from the pit mud of a Chinese flavor liquor-making factory.</title>
        <authorList>
            <person name="Wang Y."/>
        </authorList>
    </citation>
    <scope>NUCLEOTIDE SEQUENCE [LARGE SCALE GENOMIC DNA]</scope>
    <source>
        <strain evidence="8 9">JZZ</strain>
    </source>
</reference>
<dbReference type="HAMAP" id="MF_00120">
    <property type="entry name" value="GatA"/>
    <property type="match status" value="1"/>
</dbReference>
<evidence type="ECO:0000313" key="8">
    <source>
        <dbReference type="EMBL" id="APM40766.1"/>
    </source>
</evidence>
<dbReference type="AlphaFoldDB" id="A0A1L5FCN2"/>
<dbReference type="InterPro" id="IPR036928">
    <property type="entry name" value="AS_sf"/>
</dbReference>
<keyword evidence="4 6" id="KW-0648">Protein biosynthesis</keyword>
<feature type="active site" description="Charge relay system" evidence="6">
    <location>
        <position position="151"/>
    </location>
</feature>
<evidence type="ECO:0000256" key="5">
    <source>
        <dbReference type="ARBA" id="ARBA00025295"/>
    </source>
</evidence>
<feature type="active site" description="Acyl-ester intermediate" evidence="6">
    <location>
        <position position="175"/>
    </location>
</feature>
<dbReference type="Pfam" id="PF01425">
    <property type="entry name" value="Amidase"/>
    <property type="match status" value="1"/>
</dbReference>
<dbReference type="InterPro" id="IPR000120">
    <property type="entry name" value="Amidase"/>
</dbReference>
<comment type="subunit">
    <text evidence="6">Heterotrimer of A, B and C subunits.</text>
</comment>
<comment type="catalytic activity">
    <reaction evidence="6">
        <text>L-glutamyl-tRNA(Gln) + L-glutamine + ATP + H2O = L-glutaminyl-tRNA(Gln) + L-glutamate + ADP + phosphate + H(+)</text>
        <dbReference type="Rhea" id="RHEA:17521"/>
        <dbReference type="Rhea" id="RHEA-COMP:9681"/>
        <dbReference type="Rhea" id="RHEA-COMP:9684"/>
        <dbReference type="ChEBI" id="CHEBI:15377"/>
        <dbReference type="ChEBI" id="CHEBI:15378"/>
        <dbReference type="ChEBI" id="CHEBI:29985"/>
        <dbReference type="ChEBI" id="CHEBI:30616"/>
        <dbReference type="ChEBI" id="CHEBI:43474"/>
        <dbReference type="ChEBI" id="CHEBI:58359"/>
        <dbReference type="ChEBI" id="CHEBI:78520"/>
        <dbReference type="ChEBI" id="CHEBI:78521"/>
        <dbReference type="ChEBI" id="CHEBI:456216"/>
        <dbReference type="EC" id="6.3.5.7"/>
    </reaction>
</comment>
<evidence type="ECO:0000256" key="1">
    <source>
        <dbReference type="ARBA" id="ARBA00022598"/>
    </source>
</evidence>
<dbReference type="NCBIfam" id="TIGR00132">
    <property type="entry name" value="gatA"/>
    <property type="match status" value="1"/>
</dbReference>
<proteinExistence type="inferred from homology"/>
<dbReference type="PANTHER" id="PTHR11895:SF151">
    <property type="entry name" value="GLUTAMYL-TRNA(GLN) AMIDOTRANSFERASE SUBUNIT A"/>
    <property type="match status" value="1"/>
</dbReference>
<gene>
    <name evidence="6 8" type="primary">gatA</name>
    <name evidence="8" type="ORF">BS101_19670</name>
</gene>
<keyword evidence="1 6" id="KW-0436">Ligase</keyword>
<evidence type="ECO:0000313" key="9">
    <source>
        <dbReference type="Proteomes" id="UP000184604"/>
    </source>
</evidence>
<dbReference type="InterPro" id="IPR004412">
    <property type="entry name" value="GatA"/>
</dbReference>
<keyword evidence="3 6" id="KW-0067">ATP-binding</keyword>
<feature type="active site" description="Charge relay system" evidence="6">
    <location>
        <position position="76"/>
    </location>
</feature>
<dbReference type="GO" id="GO:0005524">
    <property type="term" value="F:ATP binding"/>
    <property type="evidence" value="ECO:0007669"/>
    <property type="project" value="UniProtKB-KW"/>
</dbReference>
<name>A0A1L5FCN2_CLOKL</name>
<dbReference type="InterPro" id="IPR023631">
    <property type="entry name" value="Amidase_dom"/>
</dbReference>
<protein>
    <recommendedName>
        <fullName evidence="6">Glutamyl-tRNA(Gln) amidotransferase subunit A</fullName>
        <shortName evidence="6">Glu-ADT subunit A</shortName>
        <ecNumber evidence="6">6.3.5.7</ecNumber>
    </recommendedName>
</protein>
<keyword evidence="8" id="KW-0808">Transferase</keyword>
<sequence>MRITVHKLKDMIKNREVSVEEIARIYLNRIDEVDSKLGAYLYVASEGLLQKAKELDERISRGEISGRLFGIPISVKDNISVENMQNTCASRMLTGYISPYDAHVVEKIKFHQGIIIGKTNMDEFAMGSSTENSSIKFSRNPWDLNRVPGGSSGGSAISVAAGEAALSIGTDTGGSIRQPASFCGVVGLKPTYGRISRYGAVAFGSTLDQIGTIAADVEDCALLTECISGMDKRDFTTADMEVPKYSKSLSKDIKGMRIGIPKEYFGEGLNDKVRKSVEEAILVLKENGAQIKECSIPLSEYALAAYYIIASAEASSNLARFDGIRYGHRSKNFKDAVDIYFKSRSEGLGSEVKRRIVLGTYVLSEGYYDDYYKKALKVRKLIRNQFEDIMKEFHAIISPTCPTTAFKINEKKEDVMAMYLSDIYTVPANITGIPAISIPCGMVDGLPVGLQIMSGYFREDILFNIAYSFEQSTKWHNITPDVQKEDGDYGI</sequence>
<evidence type="ECO:0000256" key="3">
    <source>
        <dbReference type="ARBA" id="ARBA00022840"/>
    </source>
</evidence>
<accession>A0A1L5FCN2</accession>
<feature type="domain" description="Amidase" evidence="7">
    <location>
        <begin position="21"/>
        <end position="461"/>
    </location>
</feature>
<dbReference type="SUPFAM" id="SSF75304">
    <property type="entry name" value="Amidase signature (AS) enzymes"/>
    <property type="match status" value="1"/>
</dbReference>